<dbReference type="SUPFAM" id="SSF81383">
    <property type="entry name" value="F-box domain"/>
    <property type="match status" value="1"/>
</dbReference>
<dbReference type="SMART" id="SM00256">
    <property type="entry name" value="FBOX"/>
    <property type="match status" value="1"/>
</dbReference>
<dbReference type="PROSITE" id="PS50181">
    <property type="entry name" value="FBOX"/>
    <property type="match status" value="1"/>
</dbReference>
<dbReference type="InterPro" id="IPR001810">
    <property type="entry name" value="F-box_dom"/>
</dbReference>
<dbReference type="InterPro" id="IPR036047">
    <property type="entry name" value="F-box-like_dom_sf"/>
</dbReference>
<name>A0A140JNG9_PETHY</name>
<dbReference type="AlphaFoldDB" id="A0A140JNG9"/>
<dbReference type="EMBL" id="AB932964">
    <property type="protein sequence ID" value="BAQ18922.1"/>
    <property type="molecule type" value="Genomic_DNA"/>
</dbReference>
<dbReference type="NCBIfam" id="TIGR01640">
    <property type="entry name" value="F_box_assoc_1"/>
    <property type="match status" value="1"/>
</dbReference>
<feature type="domain" description="F-box" evidence="1">
    <location>
        <begin position="5"/>
        <end position="50"/>
    </location>
</feature>
<proteinExistence type="predicted"/>
<reference evidence="2" key="1">
    <citation type="journal article" date="2015" name="Nat. Plants">
        <title>Gene duplication and genetic exchange drive the evolution of S-RNase-based self-incompatibility in Petunia.</title>
        <authorList>
            <person name="Kubo K."/>
            <person name="Paape T."/>
            <person name="Hatakeyama M."/>
            <person name="Entani T."/>
            <person name="Takara A."/>
            <person name="Kajihara K."/>
            <person name="Tsukahara M."/>
            <person name="Shimizu-Inatsugi R."/>
            <person name="Shimizu K.K."/>
            <person name="Takayama S."/>
        </authorList>
    </citation>
    <scope>NUCLEOTIDE SEQUENCE</scope>
</reference>
<sequence>MKMPHGIMKKLPVDVILCIFLRIPVKSLLRFKCISKNYYSLLQSTIFINLHLNSTTTVKDEFILLKRSFKEDINQYKTIFSFLSGDGDHDYLNPIFPDFDVPNMTDTQNIIFDQLIGPCHGLIALMDDLTTIIFNPSTRNFRLLPSSPFDRPKGYHRSIKGLGFGFDSVVNDYKVVRISEFLKDDCYGYVQVEKENVEIYELGIDCWRELDHVNQQFPKIFWVPCSQIFYMGTFHWIAQRVIHCFNMSTENFHHIRMPDPCHNIRNHSLVILNVCLTLICYRSIAPTSDPIEDLMEIWILKDYDVSESWVKKYTIRSLPIKIPLAIWKDNLLLFQSRSGYLMVYDLCTDNVKELNIHGCPDSMRVVVYKENLTIIPSEGENSTPVHKF</sequence>
<dbReference type="InterPro" id="IPR013187">
    <property type="entry name" value="F-box-assoc_dom_typ3"/>
</dbReference>
<dbReference type="PANTHER" id="PTHR31672:SF13">
    <property type="entry name" value="F-BOX PROTEIN CPR30-LIKE"/>
    <property type="match status" value="1"/>
</dbReference>
<dbReference type="PANTHER" id="PTHR31672">
    <property type="entry name" value="BNACNNG10540D PROTEIN"/>
    <property type="match status" value="1"/>
</dbReference>
<accession>A0A140JNG9</accession>
<dbReference type="InterPro" id="IPR050796">
    <property type="entry name" value="SCF_F-box_component"/>
</dbReference>
<dbReference type="Pfam" id="PF00646">
    <property type="entry name" value="F-box"/>
    <property type="match status" value="1"/>
</dbReference>
<evidence type="ECO:0000259" key="1">
    <source>
        <dbReference type="PROSITE" id="PS50181"/>
    </source>
</evidence>
<dbReference type="Pfam" id="PF08268">
    <property type="entry name" value="FBA_3"/>
    <property type="match status" value="1"/>
</dbReference>
<gene>
    <name evidence="2" type="primary">SLF5</name>
</gene>
<organism evidence="2">
    <name type="scientific">Petunia hybrida</name>
    <name type="common">Petunia</name>
    <dbReference type="NCBI Taxonomy" id="4102"/>
    <lineage>
        <taxon>Eukaryota</taxon>
        <taxon>Viridiplantae</taxon>
        <taxon>Streptophyta</taxon>
        <taxon>Embryophyta</taxon>
        <taxon>Tracheophyta</taxon>
        <taxon>Spermatophyta</taxon>
        <taxon>Magnoliopsida</taxon>
        <taxon>eudicotyledons</taxon>
        <taxon>Gunneridae</taxon>
        <taxon>Pentapetalae</taxon>
        <taxon>asterids</taxon>
        <taxon>lamiids</taxon>
        <taxon>Solanales</taxon>
        <taxon>Solanaceae</taxon>
        <taxon>Petunioideae</taxon>
        <taxon>Petunia</taxon>
    </lineage>
</organism>
<evidence type="ECO:0000313" key="2">
    <source>
        <dbReference type="EMBL" id="BAQ18922.1"/>
    </source>
</evidence>
<protein>
    <submittedName>
        <fullName evidence="2">S5-locus linked F-box protein type-5 B</fullName>
    </submittedName>
</protein>
<dbReference type="InterPro" id="IPR017451">
    <property type="entry name" value="F-box-assoc_interact_dom"/>
</dbReference>